<gene>
    <name evidence="9" type="primary">asnB</name>
    <name evidence="9" type="ORF">K1J50_17575</name>
</gene>
<evidence type="ECO:0000259" key="8">
    <source>
        <dbReference type="PROSITE" id="PS51278"/>
    </source>
</evidence>
<evidence type="ECO:0000313" key="9">
    <source>
        <dbReference type="EMBL" id="MBW8271290.1"/>
    </source>
</evidence>
<feature type="domain" description="Glutamine amidotransferase type-2" evidence="8">
    <location>
        <begin position="2"/>
        <end position="220"/>
    </location>
</feature>
<keyword evidence="9" id="KW-0436">Ligase</keyword>
<proteinExistence type="inferred from homology"/>
<dbReference type="EC" id="6.3.5.4" evidence="3"/>
<sequence length="679" mass="73067">MCGIAGLLRLDGRPAGREALRAMAAAMAHRGPDDDGLHLDGPLGLSFRRLAILDLSPSGHQPMATACGRHVIVFNGEIYNHRALRARLEAEGAAPAGGWRSGSDTETLLHACAAWGAARACRAANGMFAFAWWDARERRLTLARDRFGKKPLFLVRDAGRGIAFASELRALRAGGAAPAAAVDRRRLAAFLCYRFVPGEETLLAGVEPLPPGTILELAAAGGAAAAVAAAPRPYYDYDFSRGPPAARDAAEEAAPEGGDAAPALLRDEAEAVALLHRLLEDAVRLRLLSDVPFGAFLSGGLDSSLVVALMARLHPDPIKTYSVGFDTGFSEAGHAARVARHLGTDHHELTVGAADLVRAIPAALWSRETPISEPSDIPIYLLARLAREKVTVVLSGEGADEAFAGYPKYAALAAADSAPARAVLAVPGARPLLGAVARAVPAALRRAQTMLEAFALSERFEHHAAWFGAFPAAERRALLSPALFAEAEAQVHRAAARALDGRPAGGHAFPSPVEEALYLDTRLWLPANLLLRGDRMTMAHSLELRCPFLDWRVVEFAARRLPRWMKVRGWEGKRILKLLAEGPVGLPREIVRRPKWGFKVPVGAWFRGPPLGGALRAALLSREALGRGWYREAALRRLVEDHAAGRADNGRKLWILFQLELWHRMFVDGTLAPTDELPA</sequence>
<dbReference type="InterPro" id="IPR001962">
    <property type="entry name" value="Asn_synthase"/>
</dbReference>
<dbReference type="CDD" id="cd01991">
    <property type="entry name" value="Asn_synthase_B_C"/>
    <property type="match status" value="1"/>
</dbReference>
<keyword evidence="6" id="KW-0315">Glutamine amidotransferase</keyword>
<accession>A0ABS7F6R2</accession>
<dbReference type="Gene3D" id="3.40.50.620">
    <property type="entry name" value="HUPs"/>
    <property type="match status" value="1"/>
</dbReference>
<comment type="caution">
    <text evidence="9">The sequence shown here is derived from an EMBL/GenBank/DDBJ whole genome shotgun (WGS) entry which is preliminary data.</text>
</comment>
<dbReference type="RefSeq" id="WP_220119063.1">
    <property type="nucleotide sequence ID" value="NZ_JAHZUY010000084.1"/>
</dbReference>
<comment type="pathway">
    <text evidence="1">Amino-acid biosynthesis; L-asparagine biosynthesis; L-asparagine from L-aspartate (L-Gln route): step 1/1.</text>
</comment>
<dbReference type="Gene3D" id="3.60.20.10">
    <property type="entry name" value="Glutamine Phosphoribosylpyrophosphate, subunit 1, domain 1"/>
    <property type="match status" value="1"/>
</dbReference>
<dbReference type="PROSITE" id="PS51278">
    <property type="entry name" value="GATASE_TYPE_2"/>
    <property type="match status" value="1"/>
</dbReference>
<dbReference type="GO" id="GO:0004066">
    <property type="term" value="F:asparagine synthase (glutamine-hydrolyzing) activity"/>
    <property type="evidence" value="ECO:0007669"/>
    <property type="project" value="UniProtKB-EC"/>
</dbReference>
<evidence type="ECO:0000256" key="5">
    <source>
        <dbReference type="ARBA" id="ARBA00022840"/>
    </source>
</evidence>
<dbReference type="PIRSF" id="PIRSF001589">
    <property type="entry name" value="Asn_synthetase_glu-h"/>
    <property type="match status" value="1"/>
</dbReference>
<reference evidence="9 10" key="1">
    <citation type="submission" date="2021-08" db="EMBL/GenBank/DDBJ databases">
        <title>Caldovatus sediminis gen. nov., sp. nov., a moderately thermophilic bacterium isolated from a hot spring.</title>
        <authorList>
            <person name="Hu C.-J."/>
            <person name="Li W.-J."/>
            <person name="Xian W.-D."/>
        </authorList>
    </citation>
    <scope>NUCLEOTIDE SEQUENCE [LARGE SCALE GENOMIC DNA]</scope>
    <source>
        <strain evidence="9 10">SYSU G05006</strain>
    </source>
</reference>
<dbReference type="InterPro" id="IPR029055">
    <property type="entry name" value="Ntn_hydrolases_N"/>
</dbReference>
<organism evidence="9 10">
    <name type="scientific">Caldovatus aquaticus</name>
    <dbReference type="NCBI Taxonomy" id="2865671"/>
    <lineage>
        <taxon>Bacteria</taxon>
        <taxon>Pseudomonadati</taxon>
        <taxon>Pseudomonadota</taxon>
        <taxon>Alphaproteobacteria</taxon>
        <taxon>Acetobacterales</taxon>
        <taxon>Roseomonadaceae</taxon>
        <taxon>Caldovatus</taxon>
    </lineage>
</organism>
<evidence type="ECO:0000256" key="1">
    <source>
        <dbReference type="ARBA" id="ARBA00005187"/>
    </source>
</evidence>
<evidence type="ECO:0000256" key="6">
    <source>
        <dbReference type="ARBA" id="ARBA00022962"/>
    </source>
</evidence>
<dbReference type="InterPro" id="IPR033738">
    <property type="entry name" value="AsnB_N"/>
</dbReference>
<dbReference type="Pfam" id="PF13537">
    <property type="entry name" value="GATase_7"/>
    <property type="match status" value="1"/>
</dbReference>
<keyword evidence="5" id="KW-0067">ATP-binding</keyword>
<dbReference type="InterPro" id="IPR006426">
    <property type="entry name" value="Asn_synth_AEB"/>
</dbReference>
<name>A0ABS7F6R2_9PROT</name>
<protein>
    <recommendedName>
        <fullName evidence="3">asparagine synthase (glutamine-hydrolyzing)</fullName>
        <ecNumber evidence="3">6.3.5.4</ecNumber>
    </recommendedName>
</protein>
<evidence type="ECO:0000256" key="2">
    <source>
        <dbReference type="ARBA" id="ARBA00005752"/>
    </source>
</evidence>
<dbReference type="NCBIfam" id="TIGR01536">
    <property type="entry name" value="asn_synth_AEB"/>
    <property type="match status" value="1"/>
</dbReference>
<dbReference type="PANTHER" id="PTHR43284">
    <property type="entry name" value="ASPARAGINE SYNTHETASE (GLUTAMINE-HYDROLYZING)"/>
    <property type="match status" value="1"/>
</dbReference>
<dbReference type="SUPFAM" id="SSF52402">
    <property type="entry name" value="Adenine nucleotide alpha hydrolases-like"/>
    <property type="match status" value="1"/>
</dbReference>
<evidence type="ECO:0000256" key="3">
    <source>
        <dbReference type="ARBA" id="ARBA00012737"/>
    </source>
</evidence>
<evidence type="ECO:0000256" key="7">
    <source>
        <dbReference type="ARBA" id="ARBA00048741"/>
    </source>
</evidence>
<dbReference type="InterPro" id="IPR014729">
    <property type="entry name" value="Rossmann-like_a/b/a_fold"/>
</dbReference>
<dbReference type="InterPro" id="IPR017932">
    <property type="entry name" value="GATase_2_dom"/>
</dbReference>
<keyword evidence="4" id="KW-0547">Nucleotide-binding</keyword>
<keyword evidence="10" id="KW-1185">Reference proteome</keyword>
<comment type="similarity">
    <text evidence="2">Belongs to the asparagine synthetase family.</text>
</comment>
<dbReference type="Pfam" id="PF00733">
    <property type="entry name" value="Asn_synthase"/>
    <property type="match status" value="1"/>
</dbReference>
<dbReference type="SUPFAM" id="SSF56235">
    <property type="entry name" value="N-terminal nucleophile aminohydrolases (Ntn hydrolases)"/>
    <property type="match status" value="1"/>
</dbReference>
<dbReference type="CDD" id="cd00712">
    <property type="entry name" value="AsnB"/>
    <property type="match status" value="1"/>
</dbReference>
<evidence type="ECO:0000256" key="4">
    <source>
        <dbReference type="ARBA" id="ARBA00022741"/>
    </source>
</evidence>
<evidence type="ECO:0000313" key="10">
    <source>
        <dbReference type="Proteomes" id="UP001519924"/>
    </source>
</evidence>
<dbReference type="Proteomes" id="UP001519924">
    <property type="component" value="Unassembled WGS sequence"/>
</dbReference>
<dbReference type="EMBL" id="JAHZUY010000084">
    <property type="protein sequence ID" value="MBW8271290.1"/>
    <property type="molecule type" value="Genomic_DNA"/>
</dbReference>
<comment type="catalytic activity">
    <reaction evidence="7">
        <text>L-aspartate + L-glutamine + ATP + H2O = L-asparagine + L-glutamate + AMP + diphosphate + H(+)</text>
        <dbReference type="Rhea" id="RHEA:12228"/>
        <dbReference type="ChEBI" id="CHEBI:15377"/>
        <dbReference type="ChEBI" id="CHEBI:15378"/>
        <dbReference type="ChEBI" id="CHEBI:29985"/>
        <dbReference type="ChEBI" id="CHEBI:29991"/>
        <dbReference type="ChEBI" id="CHEBI:30616"/>
        <dbReference type="ChEBI" id="CHEBI:33019"/>
        <dbReference type="ChEBI" id="CHEBI:58048"/>
        <dbReference type="ChEBI" id="CHEBI:58359"/>
        <dbReference type="ChEBI" id="CHEBI:456215"/>
        <dbReference type="EC" id="6.3.5.4"/>
    </reaction>
</comment>
<dbReference type="PANTHER" id="PTHR43284:SF1">
    <property type="entry name" value="ASPARAGINE SYNTHETASE"/>
    <property type="match status" value="1"/>
</dbReference>
<dbReference type="InterPro" id="IPR051786">
    <property type="entry name" value="ASN_synthetase/amidase"/>
</dbReference>